<dbReference type="InterPro" id="IPR020568">
    <property type="entry name" value="Ribosomal_Su5_D2-typ_SF"/>
</dbReference>
<dbReference type="GO" id="GO:0005763">
    <property type="term" value="C:mitochondrial small ribosomal subunit"/>
    <property type="evidence" value="ECO:0007669"/>
    <property type="project" value="TreeGrafter"/>
</dbReference>
<keyword evidence="3" id="KW-0687">Ribonucleoprotein</keyword>
<dbReference type="OrthoDB" id="10254627at2759"/>
<comment type="caution">
    <text evidence="4">The sequence shown here is derived from an EMBL/GenBank/DDBJ whole genome shotgun (WGS) entry which is preliminary data.</text>
</comment>
<organism evidence="4 5">
    <name type="scientific">Bugula neritina</name>
    <name type="common">Brown bryozoan</name>
    <name type="synonym">Sertularia neritina</name>
    <dbReference type="NCBI Taxonomy" id="10212"/>
    <lineage>
        <taxon>Eukaryota</taxon>
        <taxon>Metazoa</taxon>
        <taxon>Spiralia</taxon>
        <taxon>Lophotrochozoa</taxon>
        <taxon>Bryozoa</taxon>
        <taxon>Gymnolaemata</taxon>
        <taxon>Cheilostomatida</taxon>
        <taxon>Flustrina</taxon>
        <taxon>Buguloidea</taxon>
        <taxon>Bugulidae</taxon>
        <taxon>Bugula</taxon>
    </lineage>
</organism>
<dbReference type="SUPFAM" id="SSF54211">
    <property type="entry name" value="Ribosomal protein S5 domain 2-like"/>
    <property type="match status" value="1"/>
</dbReference>
<gene>
    <name evidence="4" type="ORF">EB796_023880</name>
</gene>
<dbReference type="PANTHER" id="PTHR21569:SF1">
    <property type="entry name" value="SMALL RIBOSOMAL SUBUNIT PROTEIN US9M"/>
    <property type="match status" value="1"/>
</dbReference>
<dbReference type="InterPro" id="IPR000754">
    <property type="entry name" value="Ribosomal_uS9"/>
</dbReference>
<dbReference type="Proteomes" id="UP000593567">
    <property type="component" value="Unassembled WGS sequence"/>
</dbReference>
<keyword evidence="2" id="KW-0689">Ribosomal protein</keyword>
<protein>
    <recommendedName>
        <fullName evidence="6">MRPS9</fullName>
    </recommendedName>
</protein>
<evidence type="ECO:0000313" key="5">
    <source>
        <dbReference type="Proteomes" id="UP000593567"/>
    </source>
</evidence>
<dbReference type="GO" id="GO:0003723">
    <property type="term" value="F:RNA binding"/>
    <property type="evidence" value="ECO:0007669"/>
    <property type="project" value="TreeGrafter"/>
</dbReference>
<evidence type="ECO:0000313" key="4">
    <source>
        <dbReference type="EMBL" id="KAF6017809.1"/>
    </source>
</evidence>
<reference evidence="4" key="1">
    <citation type="submission" date="2020-06" db="EMBL/GenBank/DDBJ databases">
        <title>Draft genome of Bugula neritina, a colonial animal packing powerful symbionts and potential medicines.</title>
        <authorList>
            <person name="Rayko M."/>
        </authorList>
    </citation>
    <scope>NUCLEOTIDE SEQUENCE [LARGE SCALE GENOMIC DNA]</scope>
    <source>
        <strain evidence="4">Kwan_BN1</strain>
    </source>
</reference>
<sequence>MAAPTRSCIYRIVNNSSKKHNITNGTCRQNQHRTAICQALSFEKFGIRTVGSSSNIGQIDGGTRTETTHGKVLQISRAVQSYLQKADEHDKMLAHHQKEFDLGKRYLAKMMGADPQNFSQQDIDEAISYLLPSGLFSKRARPQMKPPAEVFPHRKAAEFDNSGRPYHFLFYTGLPNYYDLMHTVACKIEDLPHRPAPESTNSKFLESSDWLSQKALESHLVENIKEQQYERFKRLITKLAEHPKAALEKEFLMKYRVPLSSGHWSAALPSIQVEDEMERRYVQVEGKRKNATAKITLWERGTGVMNINGRGLADFPELYQREQIMTPLAFVDKIGAVDCEGVVEGVGESSRAGALRLALSLGLAAFESQTTQEQMRQGKGHSMCYK</sequence>
<dbReference type="GO" id="GO:0006412">
    <property type="term" value="P:translation"/>
    <property type="evidence" value="ECO:0007669"/>
    <property type="project" value="InterPro"/>
</dbReference>
<comment type="similarity">
    <text evidence="1">Belongs to the universal ribosomal protein uS9 family.</text>
</comment>
<evidence type="ECO:0000256" key="1">
    <source>
        <dbReference type="ARBA" id="ARBA00005251"/>
    </source>
</evidence>
<keyword evidence="5" id="KW-1185">Reference proteome</keyword>
<evidence type="ECO:0000256" key="3">
    <source>
        <dbReference type="ARBA" id="ARBA00023274"/>
    </source>
</evidence>
<proteinExistence type="inferred from homology"/>
<name>A0A7J7IV79_BUGNE</name>
<dbReference type="Gene3D" id="3.30.230.10">
    <property type="match status" value="1"/>
</dbReference>
<dbReference type="EMBL" id="VXIV02003359">
    <property type="protein sequence ID" value="KAF6017809.1"/>
    <property type="molecule type" value="Genomic_DNA"/>
</dbReference>
<dbReference type="GO" id="GO:0003735">
    <property type="term" value="F:structural constituent of ribosome"/>
    <property type="evidence" value="ECO:0007669"/>
    <property type="project" value="InterPro"/>
</dbReference>
<evidence type="ECO:0008006" key="6">
    <source>
        <dbReference type="Google" id="ProtNLM"/>
    </source>
</evidence>
<dbReference type="PANTHER" id="PTHR21569">
    <property type="entry name" value="RIBOSOMAL PROTEIN S9"/>
    <property type="match status" value="1"/>
</dbReference>
<dbReference type="InterPro" id="IPR014721">
    <property type="entry name" value="Ribsml_uS5_D2-typ_fold_subgr"/>
</dbReference>
<dbReference type="AlphaFoldDB" id="A0A7J7IV79"/>
<evidence type="ECO:0000256" key="2">
    <source>
        <dbReference type="ARBA" id="ARBA00022980"/>
    </source>
</evidence>
<dbReference type="Pfam" id="PF00380">
    <property type="entry name" value="Ribosomal_S9"/>
    <property type="match status" value="1"/>
</dbReference>
<accession>A0A7J7IV79</accession>